<evidence type="ECO:0000313" key="3">
    <source>
        <dbReference type="Proteomes" id="UP000185895"/>
    </source>
</evidence>
<comment type="caution">
    <text evidence="2">The sequence shown here is derived from an EMBL/GenBank/DDBJ whole genome shotgun (WGS) entry which is preliminary data.</text>
</comment>
<gene>
    <name evidence="2" type="ORF">BJI46_04115</name>
</gene>
<dbReference type="OrthoDB" id="8537043at2"/>
<name>A0A1E7R2W5_9GAMM</name>
<evidence type="ECO:0000313" key="2">
    <source>
        <dbReference type="EMBL" id="OEY93635.1"/>
    </source>
</evidence>
<proteinExistence type="predicted"/>
<keyword evidence="3" id="KW-1185">Reference proteome</keyword>
<keyword evidence="2" id="KW-0378">Hydrolase</keyword>
<accession>A0A1E7R2W5</accession>
<feature type="transmembrane region" description="Helical" evidence="1">
    <location>
        <begin position="29"/>
        <end position="46"/>
    </location>
</feature>
<dbReference type="EMBL" id="MKKK01000045">
    <property type="protein sequence ID" value="OEY93635.1"/>
    <property type="molecule type" value="Genomic_DNA"/>
</dbReference>
<organism evidence="2 3">
    <name type="scientific">Acinetobacter qingfengensis</name>
    <dbReference type="NCBI Taxonomy" id="1262585"/>
    <lineage>
        <taxon>Bacteria</taxon>
        <taxon>Pseudomonadati</taxon>
        <taxon>Pseudomonadota</taxon>
        <taxon>Gammaproteobacteria</taxon>
        <taxon>Moraxellales</taxon>
        <taxon>Moraxellaceae</taxon>
        <taxon>Acinetobacter</taxon>
    </lineage>
</organism>
<feature type="transmembrane region" description="Helical" evidence="1">
    <location>
        <begin position="151"/>
        <end position="172"/>
    </location>
</feature>
<protein>
    <submittedName>
        <fullName evidence="2">Clp protease</fullName>
    </submittedName>
</protein>
<feature type="transmembrane region" description="Helical" evidence="1">
    <location>
        <begin position="51"/>
        <end position="69"/>
    </location>
</feature>
<keyword evidence="1" id="KW-1133">Transmembrane helix</keyword>
<keyword evidence="1" id="KW-0812">Transmembrane</keyword>
<keyword evidence="1" id="KW-0472">Membrane</keyword>
<dbReference type="GO" id="GO:0008233">
    <property type="term" value="F:peptidase activity"/>
    <property type="evidence" value="ECO:0007669"/>
    <property type="project" value="UniProtKB-KW"/>
</dbReference>
<dbReference type="GO" id="GO:0006508">
    <property type="term" value="P:proteolysis"/>
    <property type="evidence" value="ECO:0007669"/>
    <property type="project" value="UniProtKB-KW"/>
</dbReference>
<dbReference type="Proteomes" id="UP000185895">
    <property type="component" value="Unassembled WGS sequence"/>
</dbReference>
<sequence>MRKPVFVFLTLCMLIYPFAVAWALSQGQWLWLSAGLMLVALLRYFLNPDTLFAPLTLLALFCGGLSLLLKDSFWLKFYPVLMSLGSFVIFAMTLKYPPSMIERFARLHQDDFPESARQWTKRVTQVWCGFFIINALIALVTVLFASNQIWAVYNGFISYLLMGVLLLGEWVLRKRHQARHMADLS</sequence>
<keyword evidence="2" id="KW-0645">Protease</keyword>
<reference evidence="2 3" key="1">
    <citation type="submission" date="2016-09" db="EMBL/GenBank/DDBJ databases">
        <authorList>
            <person name="Capua I."/>
            <person name="De Benedictis P."/>
            <person name="Joannis T."/>
            <person name="Lombin L.H."/>
            <person name="Cattoli G."/>
        </authorList>
    </citation>
    <scope>NUCLEOTIDE SEQUENCE [LARGE SCALE GENOMIC DNA]</scope>
    <source>
        <strain evidence="2 3">ANC 4671</strain>
    </source>
</reference>
<evidence type="ECO:0000256" key="1">
    <source>
        <dbReference type="SAM" id="Phobius"/>
    </source>
</evidence>
<dbReference type="AlphaFoldDB" id="A0A1E7R2W5"/>
<feature type="transmembrane region" description="Helical" evidence="1">
    <location>
        <begin position="75"/>
        <end position="94"/>
    </location>
</feature>
<dbReference type="STRING" id="1262585.BJI46_04115"/>
<feature type="transmembrane region" description="Helical" evidence="1">
    <location>
        <begin position="126"/>
        <end position="145"/>
    </location>
</feature>